<evidence type="ECO:0000256" key="1">
    <source>
        <dbReference type="SAM" id="SignalP"/>
    </source>
</evidence>
<sequence length="81" mass="8675">MHKTFIHGLAIALLSAAMGFSGSAAAIPGGPSSPCTEANQGEIATVESYSPRTGYTQRIYECTPYGWSIIARCDEYGCIYY</sequence>
<name>A0ABW2YAL1_9GAMM</name>
<evidence type="ECO:0008006" key="4">
    <source>
        <dbReference type="Google" id="ProtNLM"/>
    </source>
</evidence>
<feature type="signal peptide" evidence="1">
    <location>
        <begin position="1"/>
        <end position="26"/>
    </location>
</feature>
<feature type="chain" id="PRO_5046439881" description="Secreted protein" evidence="1">
    <location>
        <begin position="27"/>
        <end position="81"/>
    </location>
</feature>
<keyword evidence="1" id="KW-0732">Signal</keyword>
<protein>
    <recommendedName>
        <fullName evidence="4">Secreted protein</fullName>
    </recommendedName>
</protein>
<dbReference type="EMBL" id="JBHTIF010000001">
    <property type="protein sequence ID" value="MFD0725486.1"/>
    <property type="molecule type" value="Genomic_DNA"/>
</dbReference>
<organism evidence="2 3">
    <name type="scientific">Lysobacter brunescens</name>
    <dbReference type="NCBI Taxonomy" id="262323"/>
    <lineage>
        <taxon>Bacteria</taxon>
        <taxon>Pseudomonadati</taxon>
        <taxon>Pseudomonadota</taxon>
        <taxon>Gammaproteobacteria</taxon>
        <taxon>Lysobacterales</taxon>
        <taxon>Lysobacteraceae</taxon>
        <taxon>Lysobacter</taxon>
    </lineage>
</organism>
<dbReference type="Proteomes" id="UP001597110">
    <property type="component" value="Unassembled WGS sequence"/>
</dbReference>
<keyword evidence="3" id="KW-1185">Reference proteome</keyword>
<evidence type="ECO:0000313" key="3">
    <source>
        <dbReference type="Proteomes" id="UP001597110"/>
    </source>
</evidence>
<accession>A0ABW2YAL1</accession>
<evidence type="ECO:0000313" key="2">
    <source>
        <dbReference type="EMBL" id="MFD0725486.1"/>
    </source>
</evidence>
<gene>
    <name evidence="2" type="ORF">ACFQ0E_07715</name>
</gene>
<proteinExistence type="predicted"/>
<dbReference type="RefSeq" id="WP_386823100.1">
    <property type="nucleotide sequence ID" value="NZ_JBHTIF010000001.1"/>
</dbReference>
<reference evidence="3" key="1">
    <citation type="journal article" date="2019" name="Int. J. Syst. Evol. Microbiol.">
        <title>The Global Catalogue of Microorganisms (GCM) 10K type strain sequencing project: providing services to taxonomists for standard genome sequencing and annotation.</title>
        <authorList>
            <consortium name="The Broad Institute Genomics Platform"/>
            <consortium name="The Broad Institute Genome Sequencing Center for Infectious Disease"/>
            <person name="Wu L."/>
            <person name="Ma J."/>
        </authorList>
    </citation>
    <scope>NUCLEOTIDE SEQUENCE [LARGE SCALE GENOMIC DNA]</scope>
    <source>
        <strain evidence="3">CCUG 55585</strain>
    </source>
</reference>
<comment type="caution">
    <text evidence="2">The sequence shown here is derived from an EMBL/GenBank/DDBJ whole genome shotgun (WGS) entry which is preliminary data.</text>
</comment>